<name>A0A8S1N1I2_PARPR</name>
<comment type="caution">
    <text evidence="3">The sequence shown here is derived from an EMBL/GenBank/DDBJ whole genome shotgun (WGS) entry which is preliminary data.</text>
</comment>
<accession>A0A8S1N1I2</accession>
<gene>
    <name evidence="3" type="ORF">PPRIM_AZ9-3.1.T0690092</name>
</gene>
<dbReference type="OMA" id="MRKQIIY"/>
<dbReference type="Proteomes" id="UP000688137">
    <property type="component" value="Unassembled WGS sequence"/>
</dbReference>
<keyword evidence="4" id="KW-1185">Reference proteome</keyword>
<feature type="compositionally biased region" description="Acidic residues" evidence="1">
    <location>
        <begin position="136"/>
        <end position="146"/>
    </location>
</feature>
<evidence type="ECO:0000313" key="4">
    <source>
        <dbReference type="Proteomes" id="UP000688137"/>
    </source>
</evidence>
<reference evidence="3" key="1">
    <citation type="submission" date="2021-01" db="EMBL/GenBank/DDBJ databases">
        <authorList>
            <consortium name="Genoscope - CEA"/>
            <person name="William W."/>
        </authorList>
    </citation>
    <scope>NUCLEOTIDE SEQUENCE</scope>
</reference>
<evidence type="ECO:0000256" key="2">
    <source>
        <dbReference type="SAM" id="Phobius"/>
    </source>
</evidence>
<dbReference type="AlphaFoldDB" id="A0A8S1N1I2"/>
<feature type="transmembrane region" description="Helical" evidence="2">
    <location>
        <begin position="41"/>
        <end position="56"/>
    </location>
</feature>
<feature type="region of interest" description="Disordered" evidence="1">
    <location>
        <begin position="136"/>
        <end position="175"/>
    </location>
</feature>
<evidence type="ECO:0000313" key="3">
    <source>
        <dbReference type="EMBL" id="CAD8083065.1"/>
    </source>
</evidence>
<organism evidence="3 4">
    <name type="scientific">Paramecium primaurelia</name>
    <dbReference type="NCBI Taxonomy" id="5886"/>
    <lineage>
        <taxon>Eukaryota</taxon>
        <taxon>Sar</taxon>
        <taxon>Alveolata</taxon>
        <taxon>Ciliophora</taxon>
        <taxon>Intramacronucleata</taxon>
        <taxon>Oligohymenophorea</taxon>
        <taxon>Peniculida</taxon>
        <taxon>Parameciidae</taxon>
        <taxon>Paramecium</taxon>
    </lineage>
</organism>
<feature type="transmembrane region" description="Helical" evidence="2">
    <location>
        <begin position="5"/>
        <end position="21"/>
    </location>
</feature>
<keyword evidence="2" id="KW-0472">Membrane</keyword>
<keyword evidence="2" id="KW-0812">Transmembrane</keyword>
<keyword evidence="2" id="KW-1133">Transmembrane helix</keyword>
<dbReference type="EMBL" id="CAJJDM010000072">
    <property type="protein sequence ID" value="CAD8083065.1"/>
    <property type="molecule type" value="Genomic_DNA"/>
</dbReference>
<feature type="compositionally biased region" description="Basic residues" evidence="1">
    <location>
        <begin position="165"/>
        <end position="175"/>
    </location>
</feature>
<evidence type="ECO:0000256" key="1">
    <source>
        <dbReference type="SAM" id="MobiDB-lite"/>
    </source>
</evidence>
<sequence length="175" mass="20412">MKYLLIPATIYFLVTGWYLFIEAKIPYYPFQHLLEFTPNHAIQALFTVALGLCIVIDNKKLLMAFLFIGVADLSLIVRHCFKLEMQELSEALQHVGYKTIILGIIIESMRNLIIYEQPEKKQKKKKKVKKMVEVEVEEEVDEDEDVVPVTQKLNPKQQEKAKTSSQKKKEKKDKK</sequence>
<protein>
    <submittedName>
        <fullName evidence="3">Uncharacterized protein</fullName>
    </submittedName>
</protein>
<proteinExistence type="predicted"/>